<evidence type="ECO:0008006" key="4">
    <source>
        <dbReference type="Google" id="ProtNLM"/>
    </source>
</evidence>
<gene>
    <name evidence="2" type="ORF">PGQ11_006532</name>
</gene>
<dbReference type="EMBL" id="JAPCWZ010000004">
    <property type="protein sequence ID" value="KAK8867954.1"/>
    <property type="molecule type" value="Genomic_DNA"/>
</dbReference>
<evidence type="ECO:0000256" key="1">
    <source>
        <dbReference type="SAM" id="MobiDB-lite"/>
    </source>
</evidence>
<feature type="compositionally biased region" description="Basic residues" evidence="1">
    <location>
        <begin position="74"/>
        <end position="92"/>
    </location>
</feature>
<evidence type="ECO:0000313" key="2">
    <source>
        <dbReference type="EMBL" id="KAK8867954.1"/>
    </source>
</evidence>
<accession>A0ABR2ITL4</accession>
<comment type="caution">
    <text evidence="2">The sequence shown here is derived from an EMBL/GenBank/DDBJ whole genome shotgun (WGS) entry which is preliminary data.</text>
</comment>
<evidence type="ECO:0000313" key="3">
    <source>
        <dbReference type="Proteomes" id="UP001390339"/>
    </source>
</evidence>
<organism evidence="2 3">
    <name type="scientific">Apiospora arundinis</name>
    <dbReference type="NCBI Taxonomy" id="335852"/>
    <lineage>
        <taxon>Eukaryota</taxon>
        <taxon>Fungi</taxon>
        <taxon>Dikarya</taxon>
        <taxon>Ascomycota</taxon>
        <taxon>Pezizomycotina</taxon>
        <taxon>Sordariomycetes</taxon>
        <taxon>Xylariomycetidae</taxon>
        <taxon>Amphisphaeriales</taxon>
        <taxon>Apiosporaceae</taxon>
        <taxon>Apiospora</taxon>
    </lineage>
</organism>
<proteinExistence type="predicted"/>
<reference evidence="2 3" key="1">
    <citation type="journal article" date="2024" name="IMA Fungus">
        <title>Apiospora arundinis, a panoply of carbohydrate-active enzymes and secondary metabolites.</title>
        <authorList>
            <person name="Sorensen T."/>
            <person name="Petersen C."/>
            <person name="Muurmann A.T."/>
            <person name="Christiansen J.V."/>
            <person name="Brundto M.L."/>
            <person name="Overgaard C.K."/>
            <person name="Boysen A.T."/>
            <person name="Wollenberg R.D."/>
            <person name="Larsen T.O."/>
            <person name="Sorensen J.L."/>
            <person name="Nielsen K.L."/>
            <person name="Sondergaard T.E."/>
        </authorList>
    </citation>
    <scope>NUCLEOTIDE SEQUENCE [LARGE SCALE GENOMIC DNA]</scope>
    <source>
        <strain evidence="2 3">AAU 773</strain>
    </source>
</reference>
<dbReference type="Proteomes" id="UP001390339">
    <property type="component" value="Unassembled WGS sequence"/>
</dbReference>
<sequence length="545" mass="61886">MTRMALGKRDFDASSSPATETKPSKKLCISDDAKTKKRKAGDIIIVSDDNSDTNKQPVSKRSRQTSAEEEGTKKKNNNSRTKKKAAKNKKKRDPFTSADEPLLQQVIDGTLPEGTTVPDRVRRKIPHVAMRIAYNERIGDHRWDAEEELLFQSHGLGSVVVDRPLPLYYAIAHAEYDDALIERMMRDYMAVHRGAVDGLWGGRPHHYKNSSNDGNDFNVYPPPLWHAVIHGRWGVVDMLLQLGARHDDRLRFGNLEELIGAKPITQPCPHKNVPHDACAAFRRRQCCDMYNYIIGSIDRLLVEEEAGAHATFEARMDNVEHCMLWVQDHRRDWIPRYDSNSNCGKRNRAFYIAPLVAAGFFRMLNRLGVREGMGAKHTKPTLDNYVRDIAWSRKTESVLGWLQSLPAGLHIKPRDFQRLLTPFVAPRHEDPKAEIVQGDGAYTRIGAILAAWARLLPDIDELNNDKDENSSAQVYRSWMAELTATQPWLWKWLVRLEAAKSRHGDEQLAKNVAALLNWHREVTRWATAQKKTGSDSITTEGVPAS</sequence>
<keyword evidence="3" id="KW-1185">Reference proteome</keyword>
<feature type="region of interest" description="Disordered" evidence="1">
    <location>
        <begin position="1"/>
        <end position="103"/>
    </location>
</feature>
<protein>
    <recommendedName>
        <fullName evidence="4">Ankyrin repeat protein</fullName>
    </recommendedName>
</protein>
<name>A0ABR2ITL4_9PEZI</name>